<evidence type="ECO:0000313" key="2">
    <source>
        <dbReference type="Proteomes" id="UP000003980"/>
    </source>
</evidence>
<dbReference type="HOGENOM" id="CLU_186534_0_0_2"/>
<proteinExistence type="predicted"/>
<dbReference type="Proteomes" id="UP000003980">
    <property type="component" value="Unassembled WGS sequence"/>
</dbReference>
<dbReference type="EMBL" id="JH597770">
    <property type="protein sequence ID" value="EHP68079.1"/>
    <property type="molecule type" value="Genomic_DNA"/>
</dbReference>
<sequence length="60" mass="6848">MVGDDYNLYFRLKDHTVVSPVNPNGSSHSSLRDRPVRFKRATRAVNRSLETVKYSLALVL</sequence>
<keyword evidence="2" id="KW-1185">Reference proteome</keyword>
<protein>
    <submittedName>
        <fullName evidence="1">Uncharacterized protein</fullName>
    </submittedName>
</protein>
<dbReference type="AlphaFoldDB" id="H2C7F3"/>
<dbReference type="eggNOG" id="arCOG02133">
    <property type="taxonomic scope" value="Archaea"/>
</dbReference>
<reference evidence="1 2" key="1">
    <citation type="submission" date="2012-01" db="EMBL/GenBank/DDBJ databases">
        <title>Improved High-Quality Draft sequence of Metallosphaera yellowstonensis MK1.</title>
        <authorList>
            <consortium name="US DOE Joint Genome Institute"/>
            <person name="Lucas S."/>
            <person name="Han J."/>
            <person name="Cheng J.-F."/>
            <person name="Goodwin L."/>
            <person name="Pitluck S."/>
            <person name="Peters L."/>
            <person name="Teshima H."/>
            <person name="Detter J.C."/>
            <person name="Han C."/>
            <person name="Tapia R."/>
            <person name="Land M."/>
            <person name="Hauser L."/>
            <person name="Kyrpides N."/>
            <person name="Kozubal M."/>
            <person name="Macur R.E."/>
            <person name="Jay Z."/>
            <person name="Inskeep W."/>
            <person name="Woyke T."/>
        </authorList>
    </citation>
    <scope>NUCLEOTIDE SEQUENCE [LARGE SCALE GENOMIC DNA]</scope>
    <source>
        <strain evidence="1 2">MK1</strain>
    </source>
</reference>
<organism evidence="1 2">
    <name type="scientific">Metallosphaera yellowstonensis MK1</name>
    <dbReference type="NCBI Taxonomy" id="671065"/>
    <lineage>
        <taxon>Archaea</taxon>
        <taxon>Thermoproteota</taxon>
        <taxon>Thermoprotei</taxon>
        <taxon>Sulfolobales</taxon>
        <taxon>Sulfolobaceae</taxon>
        <taxon>Metallosphaera</taxon>
    </lineage>
</organism>
<accession>H2C7F3</accession>
<gene>
    <name evidence="1" type="ORF">MetMK1DRAFT_00025020</name>
</gene>
<name>H2C7F3_9CREN</name>
<evidence type="ECO:0000313" key="1">
    <source>
        <dbReference type="EMBL" id="EHP68079.1"/>
    </source>
</evidence>